<dbReference type="GO" id="GO:0003700">
    <property type="term" value="F:DNA-binding transcription factor activity"/>
    <property type="evidence" value="ECO:0007669"/>
    <property type="project" value="TreeGrafter"/>
</dbReference>
<dbReference type="InterPro" id="IPR050109">
    <property type="entry name" value="HTH-type_TetR-like_transc_reg"/>
</dbReference>
<accession>A0A1E3RIM5</accession>
<comment type="caution">
    <text evidence="4">The sequence shown here is derived from an EMBL/GenBank/DDBJ whole genome shotgun (WGS) entry which is preliminary data.</text>
</comment>
<proteinExistence type="predicted"/>
<dbReference type="InterPro" id="IPR001647">
    <property type="entry name" value="HTH_TetR"/>
</dbReference>
<sequence length="201" mass="21641">MASPEVYGSSSRRDAILAAVLTIARSGGYEAVRMRAVAERAGMAVGSLYRYFPSKTHLLVNALTREFTRIEQMCDWSADGIAAERPLTSLTARLHAEWQRDPLLTEAVVRAFVAADASAAEDVDEAASVIEGLMAHAMGGERPTVRDRQIAGLISDVWLANLTAYVGGRLSAHAARCNIDRGVSLLLGVTPGALALERYRL</sequence>
<evidence type="ECO:0000259" key="3">
    <source>
        <dbReference type="PROSITE" id="PS50977"/>
    </source>
</evidence>
<reference evidence="5" key="1">
    <citation type="submission" date="2016-09" db="EMBL/GenBank/DDBJ databases">
        <authorList>
            <person name="Greninger A.L."/>
            <person name="Jerome K.R."/>
            <person name="Mcnair B."/>
            <person name="Wallis C."/>
            <person name="Fang F."/>
        </authorList>
    </citation>
    <scope>NUCLEOTIDE SEQUENCE [LARGE SCALE GENOMIC DNA]</scope>
    <source>
        <strain evidence="5">M7</strain>
    </source>
</reference>
<evidence type="ECO:0000256" key="2">
    <source>
        <dbReference type="PROSITE-ProRule" id="PRU00335"/>
    </source>
</evidence>
<dbReference type="InterPro" id="IPR009057">
    <property type="entry name" value="Homeodomain-like_sf"/>
</dbReference>
<feature type="domain" description="HTH tetR-type" evidence="3">
    <location>
        <begin position="10"/>
        <end position="70"/>
    </location>
</feature>
<dbReference type="Pfam" id="PF00440">
    <property type="entry name" value="TetR_N"/>
    <property type="match status" value="1"/>
</dbReference>
<dbReference type="GO" id="GO:0000976">
    <property type="term" value="F:transcription cis-regulatory region binding"/>
    <property type="evidence" value="ECO:0007669"/>
    <property type="project" value="TreeGrafter"/>
</dbReference>
<dbReference type="PROSITE" id="PS50977">
    <property type="entry name" value="HTH_TETR_2"/>
    <property type="match status" value="1"/>
</dbReference>
<protein>
    <submittedName>
        <fullName evidence="4">TetR family transcriptional regulator</fullName>
    </submittedName>
</protein>
<dbReference type="InterPro" id="IPR041642">
    <property type="entry name" value="KstR_C"/>
</dbReference>
<dbReference type="EMBL" id="MIGZ01000110">
    <property type="protein sequence ID" value="ODQ89699.1"/>
    <property type="molecule type" value="Genomic_DNA"/>
</dbReference>
<dbReference type="PANTHER" id="PTHR30055">
    <property type="entry name" value="HTH-TYPE TRANSCRIPTIONAL REGULATOR RUTR"/>
    <property type="match status" value="1"/>
</dbReference>
<gene>
    <name evidence="4" type="ORF">BHQ17_17760</name>
</gene>
<name>A0A1E3RIM5_9MYCO</name>
<dbReference type="Proteomes" id="UP000094243">
    <property type="component" value="Unassembled WGS sequence"/>
</dbReference>
<feature type="DNA-binding region" description="H-T-H motif" evidence="2">
    <location>
        <begin position="33"/>
        <end position="52"/>
    </location>
</feature>
<evidence type="ECO:0000313" key="5">
    <source>
        <dbReference type="Proteomes" id="UP000094243"/>
    </source>
</evidence>
<evidence type="ECO:0000313" key="4">
    <source>
        <dbReference type="EMBL" id="ODQ89699.1"/>
    </source>
</evidence>
<dbReference type="PANTHER" id="PTHR30055:SF242">
    <property type="entry name" value="HTH-TYPE TRANSCRIPTIONAL REPRESSOR KSTR"/>
    <property type="match status" value="1"/>
</dbReference>
<evidence type="ECO:0000256" key="1">
    <source>
        <dbReference type="ARBA" id="ARBA00023125"/>
    </source>
</evidence>
<keyword evidence="5" id="KW-1185">Reference proteome</keyword>
<dbReference type="PRINTS" id="PR00455">
    <property type="entry name" value="HTHTETR"/>
</dbReference>
<dbReference type="AlphaFoldDB" id="A0A1E3RIM5"/>
<organism evidence="4 5">
    <name type="scientific">Mycolicibacterium holsaticum</name>
    <dbReference type="NCBI Taxonomy" id="152142"/>
    <lineage>
        <taxon>Bacteria</taxon>
        <taxon>Bacillati</taxon>
        <taxon>Actinomycetota</taxon>
        <taxon>Actinomycetes</taxon>
        <taxon>Mycobacteriales</taxon>
        <taxon>Mycobacteriaceae</taxon>
        <taxon>Mycolicibacterium</taxon>
    </lineage>
</organism>
<keyword evidence="1 2" id="KW-0238">DNA-binding</keyword>
<dbReference type="SUPFAM" id="SSF46689">
    <property type="entry name" value="Homeodomain-like"/>
    <property type="match status" value="1"/>
</dbReference>
<dbReference type="Pfam" id="PF17925">
    <property type="entry name" value="TetR_C_20"/>
    <property type="match status" value="1"/>
</dbReference>
<dbReference type="Gene3D" id="1.10.357.10">
    <property type="entry name" value="Tetracycline Repressor, domain 2"/>
    <property type="match status" value="1"/>
</dbReference>